<dbReference type="Pfam" id="PF00752">
    <property type="entry name" value="XPG_N"/>
    <property type="match status" value="1"/>
</dbReference>
<dbReference type="SUPFAM" id="SSF88723">
    <property type="entry name" value="PIN domain-like"/>
    <property type="match status" value="1"/>
</dbReference>
<dbReference type="InterPro" id="IPR019974">
    <property type="entry name" value="XPG_CS"/>
</dbReference>
<dbReference type="GO" id="GO:0046872">
    <property type="term" value="F:metal ion binding"/>
    <property type="evidence" value="ECO:0007669"/>
    <property type="project" value="UniProtKB-UniRule"/>
</dbReference>
<dbReference type="GO" id="GO:0017108">
    <property type="term" value="F:5'-flap endonuclease activity"/>
    <property type="evidence" value="ECO:0007669"/>
    <property type="project" value="TreeGrafter"/>
</dbReference>
<dbReference type="SMART" id="SM00485">
    <property type="entry name" value="XPGN"/>
    <property type="match status" value="1"/>
</dbReference>
<dbReference type="Gene3D" id="3.40.50.1010">
    <property type="entry name" value="5'-nuclease"/>
    <property type="match status" value="1"/>
</dbReference>
<protein>
    <recommendedName>
        <fullName evidence="10">Exonuclease 1</fullName>
        <ecNumber evidence="10">3.1.-.-</ecNumber>
    </recommendedName>
</protein>
<feature type="compositionally biased region" description="Polar residues" evidence="11">
    <location>
        <begin position="464"/>
        <end position="486"/>
    </location>
</feature>
<dbReference type="SUPFAM" id="SSF47807">
    <property type="entry name" value="5' to 3' exonuclease, C-terminal subdomain"/>
    <property type="match status" value="1"/>
</dbReference>
<sequence>MGVTGLLPLLKPICSKTHVQNFRGMRVGIDAYSWLHKGAHGCAMDLCTNSPTTGYVSYFNHRLGMLLHYGIVPVVVFDGDRLPMKSNEENERKRRREANLTKGKEALQEGRNDEAHEFFKRALDVTPQMAFEVIKLCKQLGVEFVVAPYEADAQLAYMSINGKVAAVISEDSDLFVYGVSKLILKLDKYGEAELLDSDKLRAMKDPDFTYFTREMVVFMCVLSGCDFFPGVKGVGLRTAHSVVRRYKSFDSLVRMFRYSHKYRDIPEDFENGFRKATLVFSHQRVFDPEQRKLVHLREVSEMISVDDDDPAMSFLGPDLLDKDVCRIADGLVDPHTREEFVDVTDTTVVGTKRPFPANRQSGSRFSRPIGNKLNAVKRLSTIDKFVQKVNRDSTEGSLVKPFRAPRRTSDEDHPTKDRRKLFDYFTKLPQEEAKRKAAIDTKAARGDGYSKYFEKLTPAEGKTKSFSSPLVSDSQSRISMPSQLSDTRTKLGSLDDLRLKTRNKPLRPGTTGRTIGHMFTKTPDRSAETEAEGKDVRVKEL</sequence>
<evidence type="ECO:0000256" key="8">
    <source>
        <dbReference type="ARBA" id="ARBA00023242"/>
    </source>
</evidence>
<evidence type="ECO:0000256" key="4">
    <source>
        <dbReference type="ARBA" id="ARBA00022763"/>
    </source>
</evidence>
<dbReference type="CDD" id="cd09857">
    <property type="entry name" value="PIN_EXO1"/>
    <property type="match status" value="1"/>
</dbReference>
<keyword evidence="2 10" id="KW-0540">Nuclease</keyword>
<dbReference type="PANTHER" id="PTHR11081">
    <property type="entry name" value="FLAP ENDONUCLEASE FAMILY MEMBER"/>
    <property type="match status" value="1"/>
</dbReference>
<feature type="domain" description="XPG N-terminal" evidence="13">
    <location>
        <begin position="1"/>
        <end position="99"/>
    </location>
</feature>
<dbReference type="InterPro" id="IPR044752">
    <property type="entry name" value="PIN-like_EXO1"/>
</dbReference>
<dbReference type="SMART" id="SM00279">
    <property type="entry name" value="HhH2"/>
    <property type="match status" value="1"/>
</dbReference>
<dbReference type="EC" id="3.1.-.-" evidence="10"/>
<evidence type="ECO:0000313" key="14">
    <source>
        <dbReference type="EMBL" id="KAJ8907465.1"/>
    </source>
</evidence>
<accession>A0AAV8UZ66</accession>
<dbReference type="FunFam" id="3.40.50.1010:FF:000002">
    <property type="entry name" value="Exonuclease 1, putative"/>
    <property type="match status" value="1"/>
</dbReference>
<evidence type="ECO:0000313" key="15">
    <source>
        <dbReference type="Proteomes" id="UP001157974"/>
    </source>
</evidence>
<feature type="region of interest" description="Disordered" evidence="11">
    <location>
        <begin position="395"/>
        <end position="417"/>
    </location>
</feature>
<dbReference type="InterPro" id="IPR036279">
    <property type="entry name" value="5-3_exonuclease_C_sf"/>
</dbReference>
<keyword evidence="8 10" id="KW-0539">Nucleus</keyword>
<feature type="region of interest" description="Disordered" evidence="11">
    <location>
        <begin position="87"/>
        <end position="109"/>
    </location>
</feature>
<dbReference type="PROSITE" id="PS50005">
    <property type="entry name" value="TPR"/>
    <property type="match status" value="1"/>
</dbReference>
<feature type="repeat" description="TPR" evidence="9">
    <location>
        <begin position="96"/>
        <end position="129"/>
    </location>
</feature>
<keyword evidence="6 10" id="KW-0460">Magnesium</keyword>
<dbReference type="GO" id="GO:0006281">
    <property type="term" value="P:DNA repair"/>
    <property type="evidence" value="ECO:0007669"/>
    <property type="project" value="UniProtKB-UniRule"/>
</dbReference>
<evidence type="ECO:0000256" key="10">
    <source>
        <dbReference type="RuleBase" id="RU910737"/>
    </source>
</evidence>
<comment type="cofactor">
    <cofactor evidence="10">
        <name>Mg(2+)</name>
        <dbReference type="ChEBI" id="CHEBI:18420"/>
    </cofactor>
    <text evidence="10">Binds 2 magnesium ions per subunit. They probably participate in the reaction catalyzed by the enzyme. May bind an additional third magnesium ion after substrate binding.</text>
</comment>
<gene>
    <name evidence="14" type="ORF">NDN08_007576</name>
</gene>
<evidence type="ECO:0000256" key="5">
    <source>
        <dbReference type="ARBA" id="ARBA00022801"/>
    </source>
</evidence>
<dbReference type="GO" id="GO:0003677">
    <property type="term" value="F:DNA binding"/>
    <property type="evidence" value="ECO:0007669"/>
    <property type="project" value="UniProtKB-UniRule"/>
</dbReference>
<evidence type="ECO:0000256" key="2">
    <source>
        <dbReference type="ARBA" id="ARBA00022722"/>
    </source>
</evidence>
<dbReference type="InterPro" id="IPR006084">
    <property type="entry name" value="XPG/Rad2"/>
</dbReference>
<dbReference type="GO" id="GO:0035312">
    <property type="term" value="F:5'-3' DNA exonuclease activity"/>
    <property type="evidence" value="ECO:0007669"/>
    <property type="project" value="UniProtKB-UniRule"/>
</dbReference>
<feature type="domain" description="XPG-I" evidence="12">
    <location>
        <begin position="138"/>
        <end position="208"/>
    </location>
</feature>
<dbReference type="InterPro" id="IPR019734">
    <property type="entry name" value="TPR_rpt"/>
</dbReference>
<keyword evidence="10" id="KW-0228">DNA excision</keyword>
<keyword evidence="9" id="KW-0802">TPR repeat</keyword>
<evidence type="ECO:0000256" key="9">
    <source>
        <dbReference type="PROSITE-ProRule" id="PRU00339"/>
    </source>
</evidence>
<evidence type="ECO:0000256" key="7">
    <source>
        <dbReference type="ARBA" id="ARBA00023204"/>
    </source>
</evidence>
<keyword evidence="3 10" id="KW-0479">Metal-binding</keyword>
<dbReference type="SMART" id="SM00484">
    <property type="entry name" value="XPGI"/>
    <property type="match status" value="1"/>
</dbReference>
<evidence type="ECO:0000256" key="11">
    <source>
        <dbReference type="SAM" id="MobiDB-lite"/>
    </source>
</evidence>
<keyword evidence="10" id="KW-0269">Exonuclease</keyword>
<comment type="similarity">
    <text evidence="10">Belongs to the XPG/RAD2 endonuclease family. EXO1 subfamily.</text>
</comment>
<dbReference type="FunFam" id="1.10.150.20:FF:000011">
    <property type="entry name" value="exonuclease 1"/>
    <property type="match status" value="1"/>
</dbReference>
<evidence type="ECO:0000256" key="3">
    <source>
        <dbReference type="ARBA" id="ARBA00022723"/>
    </source>
</evidence>
<dbReference type="Proteomes" id="UP001157974">
    <property type="component" value="Unassembled WGS sequence"/>
</dbReference>
<keyword evidence="10" id="KW-0238">DNA-binding</keyword>
<proteinExistence type="inferred from homology"/>
<dbReference type="InterPro" id="IPR029060">
    <property type="entry name" value="PIN-like_dom_sf"/>
</dbReference>
<dbReference type="Gene3D" id="1.10.150.20">
    <property type="entry name" value="5' to 3' exonuclease, C-terminal subdomain"/>
    <property type="match status" value="1"/>
</dbReference>
<dbReference type="Pfam" id="PF00867">
    <property type="entry name" value="XPG_I"/>
    <property type="match status" value="1"/>
</dbReference>
<comment type="function">
    <text evidence="10">5'-&gt;3' double-stranded DNA exonuclease which may also possess a cryptic 3'-&gt;5' double-stranded DNA exonuclease activity. Functions in DNA mismatch repair.</text>
</comment>
<feature type="region of interest" description="Disordered" evidence="11">
    <location>
        <begin position="501"/>
        <end position="541"/>
    </location>
</feature>
<feature type="compositionally biased region" description="Basic and acidic residues" evidence="11">
    <location>
        <begin position="522"/>
        <end position="541"/>
    </location>
</feature>
<evidence type="ECO:0000256" key="1">
    <source>
        <dbReference type="ARBA" id="ARBA00004123"/>
    </source>
</evidence>
<evidence type="ECO:0000256" key="6">
    <source>
        <dbReference type="ARBA" id="ARBA00022842"/>
    </source>
</evidence>
<dbReference type="PROSITE" id="PS00842">
    <property type="entry name" value="XPG_2"/>
    <property type="match status" value="1"/>
</dbReference>
<evidence type="ECO:0000259" key="13">
    <source>
        <dbReference type="SMART" id="SM00485"/>
    </source>
</evidence>
<dbReference type="InterPro" id="IPR006085">
    <property type="entry name" value="XPG_DNA_repair_N"/>
</dbReference>
<dbReference type="InterPro" id="IPR008918">
    <property type="entry name" value="HhH2"/>
</dbReference>
<organism evidence="14 15">
    <name type="scientific">Rhodosorus marinus</name>
    <dbReference type="NCBI Taxonomy" id="101924"/>
    <lineage>
        <taxon>Eukaryota</taxon>
        <taxon>Rhodophyta</taxon>
        <taxon>Stylonematophyceae</taxon>
        <taxon>Stylonematales</taxon>
        <taxon>Stylonemataceae</taxon>
        <taxon>Rhodosorus</taxon>
    </lineage>
</organism>
<keyword evidence="15" id="KW-1185">Reference proteome</keyword>
<dbReference type="InterPro" id="IPR006086">
    <property type="entry name" value="XPG-I_dom"/>
</dbReference>
<keyword evidence="10" id="KW-0267">Excision nuclease</keyword>
<feature type="region of interest" description="Disordered" evidence="11">
    <location>
        <begin position="462"/>
        <end position="488"/>
    </location>
</feature>
<dbReference type="AlphaFoldDB" id="A0AAV8UZ66"/>
<evidence type="ECO:0000259" key="12">
    <source>
        <dbReference type="SMART" id="SM00484"/>
    </source>
</evidence>
<keyword evidence="4 10" id="KW-0227">DNA damage</keyword>
<reference evidence="14 15" key="1">
    <citation type="journal article" date="2023" name="Nat. Commun.">
        <title>Origin of minicircular mitochondrial genomes in red algae.</title>
        <authorList>
            <person name="Lee Y."/>
            <person name="Cho C.H."/>
            <person name="Lee Y.M."/>
            <person name="Park S.I."/>
            <person name="Yang J.H."/>
            <person name="West J.A."/>
            <person name="Bhattacharya D."/>
            <person name="Yoon H.S."/>
        </authorList>
    </citation>
    <scope>NUCLEOTIDE SEQUENCE [LARGE SCALE GENOMIC DNA]</scope>
    <source>
        <strain evidence="14 15">CCMP1338</strain>
        <tissue evidence="14">Whole cell</tissue>
    </source>
</reference>
<dbReference type="PRINTS" id="PR00853">
    <property type="entry name" value="XPGRADSUPER"/>
</dbReference>
<keyword evidence="7 10" id="KW-0234">DNA repair</keyword>
<dbReference type="PANTHER" id="PTHR11081:SF8">
    <property type="entry name" value="EXONUCLEASE 1"/>
    <property type="match status" value="1"/>
</dbReference>
<keyword evidence="5 10" id="KW-0378">Hydrolase</keyword>
<comment type="subcellular location">
    <subcellularLocation>
        <location evidence="1 10">Nucleus</location>
    </subcellularLocation>
</comment>
<dbReference type="EMBL" id="JAMWBK010000002">
    <property type="protein sequence ID" value="KAJ8907465.1"/>
    <property type="molecule type" value="Genomic_DNA"/>
</dbReference>
<dbReference type="GO" id="GO:0005634">
    <property type="term" value="C:nucleus"/>
    <property type="evidence" value="ECO:0007669"/>
    <property type="project" value="UniProtKB-SubCell"/>
</dbReference>
<name>A0AAV8UZ66_9RHOD</name>
<comment type="caution">
    <text evidence="14">The sequence shown here is derived from an EMBL/GenBank/DDBJ whole genome shotgun (WGS) entry which is preliminary data.</text>
</comment>